<protein>
    <submittedName>
        <fullName evidence="1">Uncharacterized protein</fullName>
    </submittedName>
</protein>
<dbReference type="InterPro" id="IPR036388">
    <property type="entry name" value="WH-like_DNA-bd_sf"/>
</dbReference>
<gene>
    <name evidence="1" type="ORF">WS70_11900</name>
</gene>
<keyword evidence="2" id="KW-1185">Reference proteome</keyword>
<proteinExistence type="predicted"/>
<dbReference type="InterPro" id="IPR013324">
    <property type="entry name" value="RNA_pol_sigma_r3/r4-like"/>
</dbReference>
<evidence type="ECO:0000313" key="1">
    <source>
        <dbReference type="EMBL" id="AOJ02442.1"/>
    </source>
</evidence>
<dbReference type="Proteomes" id="UP000062519">
    <property type="component" value="Chromosome 1"/>
</dbReference>
<dbReference type="KEGG" id="buu:WS70_11900"/>
<sequence>MRTRDSAHEAELKQIAALPEEQLLRRIQLDHTEVGHVPSEVLATIVRTHFGRAAGVIAAAVAMLNRRIQLIVGKRWQGAKDRPEVERRGGQAFTDAIDYIWLKFFEDKAPLSNAEVRFGVFVRDRLDDFLRHLRTEMNSMDSVDGMQEAHEGAAILEGLEDPDGESPEEALEKKQLSAAAVKALMNLPRQERDAFYFRAELRYEWKQVAQLLRCSVPTARSR</sequence>
<dbReference type="EMBL" id="CP013386">
    <property type="protein sequence ID" value="AOJ02442.1"/>
    <property type="molecule type" value="Genomic_DNA"/>
</dbReference>
<name>A0A1B4FFZ7_9BURK</name>
<accession>A0A1B4FFZ7</accession>
<organism evidence="1 2">
    <name type="scientific">Burkholderia mayonis</name>
    <dbReference type="NCBI Taxonomy" id="1385591"/>
    <lineage>
        <taxon>Bacteria</taxon>
        <taxon>Pseudomonadati</taxon>
        <taxon>Pseudomonadota</taxon>
        <taxon>Betaproteobacteria</taxon>
        <taxon>Burkholderiales</taxon>
        <taxon>Burkholderiaceae</taxon>
        <taxon>Burkholderia</taxon>
        <taxon>pseudomallei group</taxon>
    </lineage>
</organism>
<dbReference type="SUPFAM" id="SSF88659">
    <property type="entry name" value="Sigma3 and sigma4 domains of RNA polymerase sigma factors"/>
    <property type="match status" value="1"/>
</dbReference>
<evidence type="ECO:0000313" key="2">
    <source>
        <dbReference type="Proteomes" id="UP000062519"/>
    </source>
</evidence>
<dbReference type="AlphaFoldDB" id="A0A1B4FFZ7"/>
<dbReference type="Gene3D" id="1.10.10.10">
    <property type="entry name" value="Winged helix-like DNA-binding domain superfamily/Winged helix DNA-binding domain"/>
    <property type="match status" value="1"/>
</dbReference>
<reference evidence="1 2" key="1">
    <citation type="submission" date="2015-12" db="EMBL/GenBank/DDBJ databases">
        <title>Diversity of Burkholderia near neighbor genomes.</title>
        <authorList>
            <person name="Sahl J."/>
            <person name="Wagner D."/>
            <person name="Keim P."/>
        </authorList>
    </citation>
    <scope>NUCLEOTIDE SEQUENCE [LARGE SCALE GENOMIC DNA]</scope>
    <source>
        <strain evidence="1 2">BDU6</strain>
    </source>
</reference>